<protein>
    <submittedName>
        <fullName evidence="2">Uncharacterized protein</fullName>
    </submittedName>
</protein>
<evidence type="ECO:0000313" key="2">
    <source>
        <dbReference type="EMBL" id="JAT21826.1"/>
    </source>
</evidence>
<keyword evidence="1" id="KW-0732">Signal</keyword>
<sequence>RCSWTEGSDDMRLHSCLVLLLCLTQSQAFQCSTSPYNSQIPEYMVCSAGNGGEKQFNDASLTEDCDFTSNVLVSECPATDRPISTQLCWRVRDPDQGVVEVTYPLLPASCNFTGYDITLMVHEGQVCPNFTDNFRKHTRREVEVRSCNEPSCRDKCSQRGTL</sequence>
<dbReference type="EMBL" id="GEBQ01018151">
    <property type="protein sequence ID" value="JAT21826.1"/>
    <property type="molecule type" value="Transcribed_RNA"/>
</dbReference>
<evidence type="ECO:0000256" key="1">
    <source>
        <dbReference type="SAM" id="SignalP"/>
    </source>
</evidence>
<name>A0A1B6LDQ5_9HEMI</name>
<organism evidence="2">
    <name type="scientific">Graphocephala atropunctata</name>
    <dbReference type="NCBI Taxonomy" id="36148"/>
    <lineage>
        <taxon>Eukaryota</taxon>
        <taxon>Metazoa</taxon>
        <taxon>Ecdysozoa</taxon>
        <taxon>Arthropoda</taxon>
        <taxon>Hexapoda</taxon>
        <taxon>Insecta</taxon>
        <taxon>Pterygota</taxon>
        <taxon>Neoptera</taxon>
        <taxon>Paraneoptera</taxon>
        <taxon>Hemiptera</taxon>
        <taxon>Auchenorrhyncha</taxon>
        <taxon>Membracoidea</taxon>
        <taxon>Cicadellidae</taxon>
        <taxon>Cicadellinae</taxon>
        <taxon>Cicadellini</taxon>
        <taxon>Graphocephala</taxon>
    </lineage>
</organism>
<proteinExistence type="predicted"/>
<feature type="signal peptide" evidence="1">
    <location>
        <begin position="1"/>
        <end position="28"/>
    </location>
</feature>
<gene>
    <name evidence="2" type="ORF">g.7348</name>
</gene>
<feature type="chain" id="PRO_5008587322" evidence="1">
    <location>
        <begin position="29"/>
        <end position="162"/>
    </location>
</feature>
<feature type="non-terminal residue" evidence="2">
    <location>
        <position position="1"/>
    </location>
</feature>
<dbReference type="AlphaFoldDB" id="A0A1B6LDQ5"/>
<reference evidence="2" key="1">
    <citation type="submission" date="2015-11" db="EMBL/GenBank/DDBJ databases">
        <title>De novo transcriptome assembly of four potential Pierce s Disease insect vectors from Arizona vineyards.</title>
        <authorList>
            <person name="Tassone E.E."/>
        </authorList>
    </citation>
    <scope>NUCLEOTIDE SEQUENCE</scope>
</reference>
<feature type="non-terminal residue" evidence="2">
    <location>
        <position position="162"/>
    </location>
</feature>
<accession>A0A1B6LDQ5</accession>